<sequence>MTVPVTGSTADIDSIPPVGVYAPREDTHLLIDELTKISLTGSRLLDLCTGSGAVAIAAALAGADVTAVDSCPAAVSHARRCALDAGVDIGVSCLDLADFGRTGFDVVTCNPPYVPTPSGTEDSLPGPAHAWNAGPDGRAVLDVLCTLLPGFLADGGTAFIVQSELSAVDATIAALRVGGLSARVVRERFVPYGPVVTSRRRQLVDAGCLDPNDDHEAIVVIRADKHHVR</sequence>
<dbReference type="InterPro" id="IPR029063">
    <property type="entry name" value="SAM-dependent_MTases_sf"/>
</dbReference>
<dbReference type="Gene3D" id="3.40.50.150">
    <property type="entry name" value="Vaccinia Virus protein VP39"/>
    <property type="match status" value="1"/>
</dbReference>
<evidence type="ECO:0000256" key="1">
    <source>
        <dbReference type="ARBA" id="ARBA00022603"/>
    </source>
</evidence>
<proteinExistence type="predicted"/>
<feature type="domain" description="Methyltransferase small" evidence="4">
    <location>
        <begin position="27"/>
        <end position="113"/>
    </location>
</feature>
<dbReference type="SUPFAM" id="SSF53335">
    <property type="entry name" value="S-adenosyl-L-methionine-dependent methyltransferases"/>
    <property type="match status" value="1"/>
</dbReference>
<evidence type="ECO:0000313" key="5">
    <source>
        <dbReference type="EMBL" id="MBB4136543.1"/>
    </source>
</evidence>
<dbReference type="InterPro" id="IPR052190">
    <property type="entry name" value="Euk-Arch_PrmC-MTase"/>
</dbReference>
<evidence type="ECO:0000313" key="6">
    <source>
        <dbReference type="Proteomes" id="UP000551501"/>
    </source>
</evidence>
<comment type="caution">
    <text evidence="5">The sequence shown here is derived from an EMBL/GenBank/DDBJ whole genome shotgun (WGS) entry which is preliminary data.</text>
</comment>
<dbReference type="Pfam" id="PF05175">
    <property type="entry name" value="MTS"/>
    <property type="match status" value="1"/>
</dbReference>
<dbReference type="AlphaFoldDB" id="A0A840F257"/>
<dbReference type="PANTHER" id="PTHR45875:SF1">
    <property type="entry name" value="METHYLTRANSFERASE N6AMT1"/>
    <property type="match status" value="1"/>
</dbReference>
<keyword evidence="6" id="KW-1185">Reference proteome</keyword>
<evidence type="ECO:0000256" key="2">
    <source>
        <dbReference type="ARBA" id="ARBA00022679"/>
    </source>
</evidence>
<dbReference type="NCBIfam" id="TIGR00537">
    <property type="entry name" value="hemK_rel_arch"/>
    <property type="match status" value="1"/>
</dbReference>
<accession>A0A840F257</accession>
<protein>
    <submittedName>
        <fullName evidence="5">Release factor glutamine methyltransferase</fullName>
        <ecNumber evidence="5">2.1.1.297</ecNumber>
    </submittedName>
</protein>
<dbReference type="InterPro" id="IPR007848">
    <property type="entry name" value="Small_mtfrase_dom"/>
</dbReference>
<dbReference type="CDD" id="cd02440">
    <property type="entry name" value="AdoMet_MTases"/>
    <property type="match status" value="1"/>
</dbReference>
<keyword evidence="1 5" id="KW-0489">Methyltransferase</keyword>
<dbReference type="GO" id="GO:0035657">
    <property type="term" value="C:eRF1 methyltransferase complex"/>
    <property type="evidence" value="ECO:0007669"/>
    <property type="project" value="TreeGrafter"/>
</dbReference>
<dbReference type="EC" id="2.1.1.297" evidence="5"/>
<evidence type="ECO:0000259" key="4">
    <source>
        <dbReference type="Pfam" id="PF05175"/>
    </source>
</evidence>
<dbReference type="EMBL" id="JACIFP010000001">
    <property type="protein sequence ID" value="MBB4136543.1"/>
    <property type="molecule type" value="Genomic_DNA"/>
</dbReference>
<organism evidence="5 6">
    <name type="scientific">Gordonia humi</name>
    <dbReference type="NCBI Taxonomy" id="686429"/>
    <lineage>
        <taxon>Bacteria</taxon>
        <taxon>Bacillati</taxon>
        <taxon>Actinomycetota</taxon>
        <taxon>Actinomycetes</taxon>
        <taxon>Mycobacteriales</taxon>
        <taxon>Gordoniaceae</taxon>
        <taxon>Gordonia</taxon>
    </lineage>
</organism>
<keyword evidence="3" id="KW-0949">S-adenosyl-L-methionine</keyword>
<dbReference type="RefSeq" id="WP_183371518.1">
    <property type="nucleotide sequence ID" value="NZ_BAABHL010000121.1"/>
</dbReference>
<dbReference type="Proteomes" id="UP000551501">
    <property type="component" value="Unassembled WGS sequence"/>
</dbReference>
<gene>
    <name evidence="5" type="ORF">BKA16_003095</name>
</gene>
<name>A0A840F257_9ACTN</name>
<keyword evidence="2 5" id="KW-0808">Transferase</keyword>
<dbReference type="PANTHER" id="PTHR45875">
    <property type="entry name" value="METHYLTRANSFERASE N6AMT1"/>
    <property type="match status" value="1"/>
</dbReference>
<dbReference type="InterPro" id="IPR004557">
    <property type="entry name" value="PrmC-related"/>
</dbReference>
<reference evidence="5 6" key="1">
    <citation type="submission" date="2020-08" db="EMBL/GenBank/DDBJ databases">
        <title>Sequencing the genomes of 1000 actinobacteria strains.</title>
        <authorList>
            <person name="Klenk H.-P."/>
        </authorList>
    </citation>
    <scope>NUCLEOTIDE SEQUENCE [LARGE SCALE GENOMIC DNA]</scope>
    <source>
        <strain evidence="5 6">DSM 45298</strain>
    </source>
</reference>
<dbReference type="GO" id="GO:0102559">
    <property type="term" value="F:peptide chain release factor N(5)-glutamine methyltransferase activity"/>
    <property type="evidence" value="ECO:0007669"/>
    <property type="project" value="UniProtKB-EC"/>
</dbReference>
<evidence type="ECO:0000256" key="3">
    <source>
        <dbReference type="ARBA" id="ARBA00022691"/>
    </source>
</evidence>
<dbReference type="GO" id="GO:0032259">
    <property type="term" value="P:methylation"/>
    <property type="evidence" value="ECO:0007669"/>
    <property type="project" value="UniProtKB-KW"/>
</dbReference>